<comment type="caution">
    <text evidence="2">The sequence shown here is derived from an EMBL/GenBank/DDBJ whole genome shotgun (WGS) entry which is preliminary data.</text>
</comment>
<protein>
    <recommendedName>
        <fullName evidence="1">Transposase Helix-turn-helix domain-containing protein</fullName>
    </recommendedName>
</protein>
<dbReference type="Pfam" id="PF13613">
    <property type="entry name" value="HTH_Tnp_4"/>
    <property type="match status" value="1"/>
</dbReference>
<keyword evidence="3" id="KW-1185">Reference proteome</keyword>
<accession>A0ABD3WGL7</accession>
<evidence type="ECO:0000313" key="2">
    <source>
        <dbReference type="EMBL" id="KAL3871852.1"/>
    </source>
</evidence>
<proteinExistence type="predicted"/>
<organism evidence="2 3">
    <name type="scientific">Sinanodonta woodiana</name>
    <name type="common">Chinese pond mussel</name>
    <name type="synonym">Anodonta woodiana</name>
    <dbReference type="NCBI Taxonomy" id="1069815"/>
    <lineage>
        <taxon>Eukaryota</taxon>
        <taxon>Metazoa</taxon>
        <taxon>Spiralia</taxon>
        <taxon>Lophotrochozoa</taxon>
        <taxon>Mollusca</taxon>
        <taxon>Bivalvia</taxon>
        <taxon>Autobranchia</taxon>
        <taxon>Heteroconchia</taxon>
        <taxon>Palaeoheterodonta</taxon>
        <taxon>Unionida</taxon>
        <taxon>Unionoidea</taxon>
        <taxon>Unionidae</taxon>
        <taxon>Unioninae</taxon>
        <taxon>Sinanodonta</taxon>
    </lineage>
</organism>
<name>A0ABD3WGL7_SINWO</name>
<sequence length="276" mass="31407">MAEHVEKIEAAPEKRKSCGATRHCCFGLCNSDSRCADREYMTRAPTPRVTTVAKKLLMEVAEVMVSLQDNPPLPDSSNFNILPNKTPYDTQHPVCDAGTQTTYLCSDVVANKIERRIRNNDSQKQRFPNKDLAYRFGVSQSTISITIDTWIQFLFKTTLFRKKLIPSKMLIKEKLPASFRSFKNVRVIIDCFEIFVQSSRNFAEQGNIYSSYKNHVPLRVRGCRIGPTCFATCRKRRLSRGDLFAVGCDPCRRRKGSWQLSGGFSDAILCFGLYFA</sequence>
<dbReference type="InterPro" id="IPR027805">
    <property type="entry name" value="Transposase_HTH_dom"/>
</dbReference>
<feature type="domain" description="Transposase Helix-turn-helix" evidence="1">
    <location>
        <begin position="125"/>
        <end position="157"/>
    </location>
</feature>
<evidence type="ECO:0000259" key="1">
    <source>
        <dbReference type="Pfam" id="PF13613"/>
    </source>
</evidence>
<dbReference type="EMBL" id="JBJQND010000007">
    <property type="protein sequence ID" value="KAL3871852.1"/>
    <property type="molecule type" value="Genomic_DNA"/>
</dbReference>
<dbReference type="AlphaFoldDB" id="A0ABD3WGL7"/>
<dbReference type="PANTHER" id="PTHR23080">
    <property type="entry name" value="THAP DOMAIN PROTEIN"/>
    <property type="match status" value="1"/>
</dbReference>
<gene>
    <name evidence="2" type="ORF">ACJMK2_039824</name>
</gene>
<evidence type="ECO:0000313" key="3">
    <source>
        <dbReference type="Proteomes" id="UP001634394"/>
    </source>
</evidence>
<dbReference type="Proteomes" id="UP001634394">
    <property type="component" value="Unassembled WGS sequence"/>
</dbReference>
<reference evidence="2 3" key="1">
    <citation type="submission" date="2024-11" db="EMBL/GenBank/DDBJ databases">
        <title>Chromosome-level genome assembly of the freshwater bivalve Anodonta woodiana.</title>
        <authorList>
            <person name="Chen X."/>
        </authorList>
    </citation>
    <scope>NUCLEOTIDE SEQUENCE [LARGE SCALE GENOMIC DNA]</scope>
    <source>
        <strain evidence="2">MN2024</strain>
        <tissue evidence="2">Gills</tissue>
    </source>
</reference>